<evidence type="ECO:0008006" key="9">
    <source>
        <dbReference type="Google" id="ProtNLM"/>
    </source>
</evidence>
<reference evidence="7 8" key="1">
    <citation type="submission" date="2019-11" db="EMBL/GenBank/DDBJ databases">
        <title>Comparative genomics of hydrocarbon-degrading Desulfosarcina strains.</title>
        <authorList>
            <person name="Watanabe M."/>
            <person name="Kojima H."/>
            <person name="Fukui M."/>
        </authorList>
    </citation>
    <scope>NUCLEOTIDE SEQUENCE [LARGE SCALE GENOMIC DNA]</scope>
    <source>
        <strain evidence="7 8">28bB2T</strain>
    </source>
</reference>
<keyword evidence="3" id="KW-0479">Metal-binding</keyword>
<dbReference type="Proteomes" id="UP000425960">
    <property type="component" value="Chromosome"/>
</dbReference>
<dbReference type="EMBL" id="AP021876">
    <property type="protein sequence ID" value="BBO82210.1"/>
    <property type="molecule type" value="Genomic_DNA"/>
</dbReference>
<organism evidence="7 8">
    <name type="scientific">Desulfosarcina ovata subsp. sediminis</name>
    <dbReference type="NCBI Taxonomy" id="885957"/>
    <lineage>
        <taxon>Bacteria</taxon>
        <taxon>Pseudomonadati</taxon>
        <taxon>Thermodesulfobacteriota</taxon>
        <taxon>Desulfobacteria</taxon>
        <taxon>Desulfobacterales</taxon>
        <taxon>Desulfosarcinaceae</taxon>
        <taxon>Desulfosarcina</taxon>
    </lineage>
</organism>
<protein>
    <recommendedName>
        <fullName evidence="9">Peptidase M54</fullName>
    </recommendedName>
</protein>
<dbReference type="GO" id="GO:0008237">
    <property type="term" value="F:metallopeptidase activity"/>
    <property type="evidence" value="ECO:0007669"/>
    <property type="project" value="UniProtKB-KW"/>
</dbReference>
<dbReference type="PIRSF" id="PIRSF005785">
    <property type="entry name" value="Zn-prot_arch"/>
    <property type="match status" value="1"/>
</dbReference>
<proteinExistence type="predicted"/>
<dbReference type="GO" id="GO:0006508">
    <property type="term" value="P:proteolysis"/>
    <property type="evidence" value="ECO:0007669"/>
    <property type="project" value="UniProtKB-KW"/>
</dbReference>
<dbReference type="KEGG" id="dov:DSCO28_27760"/>
<dbReference type="CDD" id="cd11375">
    <property type="entry name" value="Peptidase_M54"/>
    <property type="match status" value="1"/>
</dbReference>
<evidence type="ECO:0000256" key="3">
    <source>
        <dbReference type="ARBA" id="ARBA00022723"/>
    </source>
</evidence>
<dbReference type="Pfam" id="PF07998">
    <property type="entry name" value="Peptidase_M54"/>
    <property type="match status" value="1"/>
</dbReference>
<evidence type="ECO:0000256" key="1">
    <source>
        <dbReference type="ARBA" id="ARBA00001947"/>
    </source>
</evidence>
<dbReference type="InterPro" id="IPR024079">
    <property type="entry name" value="MetalloPept_cat_dom_sf"/>
</dbReference>
<accession>A0A5K7ZQR4</accession>
<dbReference type="Gene3D" id="3.40.390.10">
    <property type="entry name" value="Collagenase (Catalytic Domain)"/>
    <property type="match status" value="1"/>
</dbReference>
<dbReference type="InterPro" id="IPR012962">
    <property type="entry name" value="Pept_M54_archaemetzincn"/>
</dbReference>
<name>A0A5K7ZQR4_9BACT</name>
<keyword evidence="5" id="KW-0862">Zinc</keyword>
<dbReference type="PANTHER" id="PTHR15910">
    <property type="entry name" value="ARCHAEMETZINCIN"/>
    <property type="match status" value="1"/>
</dbReference>
<evidence type="ECO:0000256" key="6">
    <source>
        <dbReference type="ARBA" id="ARBA00023049"/>
    </source>
</evidence>
<evidence type="ECO:0000313" key="7">
    <source>
        <dbReference type="EMBL" id="BBO82210.1"/>
    </source>
</evidence>
<comment type="cofactor">
    <cofactor evidence="1">
        <name>Zn(2+)</name>
        <dbReference type="ChEBI" id="CHEBI:29105"/>
    </cofactor>
</comment>
<keyword evidence="4" id="KW-0378">Hydrolase</keyword>
<evidence type="ECO:0000256" key="4">
    <source>
        <dbReference type="ARBA" id="ARBA00022801"/>
    </source>
</evidence>
<dbReference type="PANTHER" id="PTHR15910:SF1">
    <property type="entry name" value="ARCHAEMETZINCIN-2"/>
    <property type="match status" value="1"/>
</dbReference>
<evidence type="ECO:0000256" key="5">
    <source>
        <dbReference type="ARBA" id="ARBA00022833"/>
    </source>
</evidence>
<keyword evidence="6" id="KW-0482">Metalloprotease</keyword>
<dbReference type="GO" id="GO:0008270">
    <property type="term" value="F:zinc ion binding"/>
    <property type="evidence" value="ECO:0007669"/>
    <property type="project" value="InterPro"/>
</dbReference>
<dbReference type="NCBIfam" id="NF033823">
    <property type="entry name" value="archmetzin"/>
    <property type="match status" value="1"/>
</dbReference>
<evidence type="ECO:0000313" key="8">
    <source>
        <dbReference type="Proteomes" id="UP000425960"/>
    </source>
</evidence>
<evidence type="ECO:0000256" key="2">
    <source>
        <dbReference type="ARBA" id="ARBA00022670"/>
    </source>
</evidence>
<keyword evidence="2" id="KW-0645">Protease</keyword>
<dbReference type="InterPro" id="IPR012091">
    <property type="entry name" value="Pept_M54_archaemetzncn_arc/bac"/>
</dbReference>
<dbReference type="RefSeq" id="WP_155322730.1">
    <property type="nucleotide sequence ID" value="NZ_AP021876.1"/>
</dbReference>
<sequence>MTATFSRTVILSPIGHFDADILCAVEKMVRRSMGLPCRIQGLIDTIDFAWDAKRRQFHSTAILAQLSEQAPGDALKVLALTDRDLFIPILTHVYGEAQLGGLSCIVSTFRLASGISATGERRRYLARIVKECAHELGHTFDLRHCKDNQCLMHYCRSIADVDHKKDQFCRYCRVMLADGLKALDGHPDDATFSRHTG</sequence>
<dbReference type="AlphaFoldDB" id="A0A5K7ZQR4"/>
<gene>
    <name evidence="7" type="ORF">DSCO28_27760</name>
</gene>
<dbReference type="SUPFAM" id="SSF55486">
    <property type="entry name" value="Metalloproteases ('zincins'), catalytic domain"/>
    <property type="match status" value="1"/>
</dbReference>